<evidence type="ECO:0000259" key="2">
    <source>
        <dbReference type="Pfam" id="PF12850"/>
    </source>
</evidence>
<dbReference type="Proteomes" id="UP000179524">
    <property type="component" value="Unassembled WGS sequence"/>
</dbReference>
<dbReference type="GO" id="GO:0016791">
    <property type="term" value="F:phosphatase activity"/>
    <property type="evidence" value="ECO:0007669"/>
    <property type="project" value="TreeGrafter"/>
</dbReference>
<dbReference type="EMBL" id="MLQR01000048">
    <property type="protein sequence ID" value="OIJ10802.1"/>
    <property type="molecule type" value="Genomic_DNA"/>
</dbReference>
<comment type="caution">
    <text evidence="3">The sequence shown here is derived from an EMBL/GenBank/DDBJ whole genome shotgun (WGS) entry which is preliminary data.</text>
</comment>
<sequence>MKIAFLSDIHGNAVALDYVISHIEKLYVDQIYVLGDLCYRGPEPKRALQLIQDLNAKVLKGNADEWVVRGVRKGEVPDKALEMMNKERDWTLTHLNDKDVDYLKNLPSDFKITTRNGKTIHAFHATPTSLFDVVLPDKNTTEIEESLMSNTDADLYVYAHIHLPYVRYMNGKCVANLGSVGLPFDGQPLASFLVVEETDDQLKVTIERVRYDVVKVMKQYEDVNYPNLELMKKVVQKGLGPFQV</sequence>
<dbReference type="OrthoDB" id="9813918at2"/>
<dbReference type="InterPro" id="IPR011152">
    <property type="entry name" value="Pesterase_MJ0912"/>
</dbReference>
<dbReference type="GO" id="GO:0005737">
    <property type="term" value="C:cytoplasm"/>
    <property type="evidence" value="ECO:0007669"/>
    <property type="project" value="TreeGrafter"/>
</dbReference>
<name>A0A1S2LE58_9BACI</name>
<dbReference type="PANTHER" id="PTHR42850:SF2">
    <property type="entry name" value="BLL5683 PROTEIN"/>
    <property type="match status" value="1"/>
</dbReference>
<keyword evidence="4" id="KW-1185">Reference proteome</keyword>
<evidence type="ECO:0000313" key="3">
    <source>
        <dbReference type="EMBL" id="OIJ10802.1"/>
    </source>
</evidence>
<dbReference type="AlphaFoldDB" id="A0A1S2LE58"/>
<accession>A0A1S2LE58</accession>
<dbReference type="Gene3D" id="3.60.21.10">
    <property type="match status" value="1"/>
</dbReference>
<protein>
    <submittedName>
        <fullName evidence="3">YfcE family phosphodiesterase</fullName>
    </submittedName>
</protein>
<dbReference type="RefSeq" id="WP_071310860.1">
    <property type="nucleotide sequence ID" value="NZ_MLQR01000048.1"/>
</dbReference>
<reference evidence="3 4" key="1">
    <citation type="submission" date="2016-10" db="EMBL/GenBank/DDBJ databases">
        <title>Draft genome sequences of four alkaliphilic bacteria belonging to the Anaerobacillus genus.</title>
        <authorList>
            <person name="Bassil N.M."/>
            <person name="Lloyd J.R."/>
        </authorList>
    </citation>
    <scope>NUCLEOTIDE SEQUENCE [LARGE SCALE GENOMIC DNA]</scope>
    <source>
        <strain evidence="3 4">DSM 18345</strain>
    </source>
</reference>
<dbReference type="SUPFAM" id="SSF56300">
    <property type="entry name" value="Metallo-dependent phosphatases"/>
    <property type="match status" value="1"/>
</dbReference>
<evidence type="ECO:0000313" key="4">
    <source>
        <dbReference type="Proteomes" id="UP000179524"/>
    </source>
</evidence>
<feature type="domain" description="Calcineurin-like phosphoesterase" evidence="2">
    <location>
        <begin position="1"/>
        <end position="198"/>
    </location>
</feature>
<dbReference type="PANTHER" id="PTHR42850">
    <property type="entry name" value="METALLOPHOSPHOESTERASE"/>
    <property type="match status" value="1"/>
</dbReference>
<evidence type="ECO:0000256" key="1">
    <source>
        <dbReference type="ARBA" id="ARBA00008950"/>
    </source>
</evidence>
<dbReference type="InterPro" id="IPR029052">
    <property type="entry name" value="Metallo-depent_PP-like"/>
</dbReference>
<organism evidence="3 4">
    <name type="scientific">Anaerobacillus alkalilacustris</name>
    <dbReference type="NCBI Taxonomy" id="393763"/>
    <lineage>
        <taxon>Bacteria</taxon>
        <taxon>Bacillati</taxon>
        <taxon>Bacillota</taxon>
        <taxon>Bacilli</taxon>
        <taxon>Bacillales</taxon>
        <taxon>Bacillaceae</taxon>
        <taxon>Anaerobacillus</taxon>
    </lineage>
</organism>
<dbReference type="Pfam" id="PF12850">
    <property type="entry name" value="Metallophos_2"/>
    <property type="match status" value="1"/>
</dbReference>
<dbReference type="InterPro" id="IPR024654">
    <property type="entry name" value="Calcineurin-like_PHP_lpxH"/>
</dbReference>
<gene>
    <name evidence="3" type="ORF">BKP37_17220</name>
</gene>
<dbReference type="PIRSF" id="PIRSF000883">
    <property type="entry name" value="Pesterase_MJ0912"/>
    <property type="match status" value="1"/>
</dbReference>
<dbReference type="InterPro" id="IPR050126">
    <property type="entry name" value="Ap4A_hydrolase"/>
</dbReference>
<comment type="similarity">
    <text evidence="1">Belongs to the metallophosphoesterase superfamily. YfcE family.</text>
</comment>
<proteinExistence type="inferred from homology"/>